<dbReference type="GeneID" id="28985168"/>
<feature type="compositionally biased region" description="Basic residues" evidence="1">
    <location>
        <begin position="309"/>
        <end position="319"/>
    </location>
</feature>
<feature type="compositionally biased region" description="Basic and acidic residues" evidence="1">
    <location>
        <begin position="192"/>
        <end position="202"/>
    </location>
</feature>
<accession>A0A0J0XCB1</accession>
<feature type="region of interest" description="Disordered" evidence="1">
    <location>
        <begin position="595"/>
        <end position="623"/>
    </location>
</feature>
<dbReference type="Gene3D" id="3.80.10.10">
    <property type="entry name" value="Ribonuclease Inhibitor"/>
    <property type="match status" value="1"/>
</dbReference>
<dbReference type="STRING" id="879819.A0A0J0XCB1"/>
<dbReference type="SUPFAM" id="SSF52047">
    <property type="entry name" value="RNI-like"/>
    <property type="match status" value="1"/>
</dbReference>
<dbReference type="OrthoDB" id="9994419at2759"/>
<dbReference type="RefSeq" id="XP_018275209.1">
    <property type="nucleotide sequence ID" value="XM_018424565.1"/>
</dbReference>
<protein>
    <recommendedName>
        <fullName evidence="4">RNI-like protein</fullName>
    </recommendedName>
</protein>
<dbReference type="InterPro" id="IPR032675">
    <property type="entry name" value="LRR_dom_sf"/>
</dbReference>
<feature type="compositionally biased region" description="Acidic residues" evidence="1">
    <location>
        <begin position="392"/>
        <end position="408"/>
    </location>
</feature>
<feature type="region of interest" description="Disordered" evidence="1">
    <location>
        <begin position="170"/>
        <end position="230"/>
    </location>
</feature>
<sequence length="1000" mass="110102">MHTTTAQVAHHNTTNKPVDFNNHHSPALGAGAATVTVPPKADHKDDDQPEQYLPRLDHIPVEVLSLIASLIAPPFYLPPPPDEPQSTPQPHVITSLDPSPPALKTVPQALSATTKTCSHVLDAARPWLWENVDVRSGRGWLAVVEALTEEVNEENKEDAEMAVISVESSIDGGNMSRDASTFGSDGYSPMPERARERLRESSEQPEAGPSNYADALTHSPTSTTHPVELPLPVSVPVGTGHGRSVVGRTVTINTTVAQNYYRPNEPSSSKSPGMRYNMETSPPPQPHRLSMLLTPPGSRTTSPVGQTRAHLRGRSRSPRRQLSLWDAEGISSVLQRSMSLSLPNGSRPFMRTSSLSHSRIVREHDSDEETDESEPNDHSESLRTAMRTPPPQEEEAPQTPPPEEEEDVPVNANPELLPPPGPYIRHLSFTNFRTIGSRRSQEEAVRGRFVTAGRLEGVLKNTPNLRSLCMTEYVDSSLSADVVEEIFFRGYSKPRILRNYSRSPDRRRLSRTTSISQQNPADADDHSLDPSQTTIDDQMDPPRPTYVPYEMETDEDMWKRRKQFTPLEALDLTGCVSRTFAEAVEEFGDSWLNLGPHDEEGRGRSRSRRFVTEASDDDDETELHNRMTHRPLFTALRRISLRACTNLPSQFITHLILAMPNLTHLDLSGTRVTDNLLHALTQHPPPGMHLQSLSLARCPRLDPSCVVDFLIESPAARDIVDLNLFVNPTQGNAIGAYDLKRLLTSAPCIKSGRLRYLDLSSAAFSAEHLSPEVFPPQPSLVSLGLSHVAALPLKEIAQFLRSSAPGVEVLTLTGSSVMDLRPDASTLQITLSLHALLINPLTTVPFSLGSINMSGNVTKADLTAGPTRLRVVELSSAIRRSLDPSQGSGRTEWQVVKSKGGRGWYVDVSAGWIQSNTLEDWGYVQKPPATVGEGLGSLSFVRHLPASHPRRRYLTQLAEANGRVRSDVGWHSRKMEVVRGEGMMGREEGMGGVGAFAFEE</sequence>
<feature type="compositionally biased region" description="Polar residues" evidence="1">
    <location>
        <begin position="511"/>
        <end position="520"/>
    </location>
</feature>
<evidence type="ECO:0000313" key="3">
    <source>
        <dbReference type="Proteomes" id="UP000053611"/>
    </source>
</evidence>
<feature type="region of interest" description="Disordered" evidence="1">
    <location>
        <begin position="340"/>
        <end position="422"/>
    </location>
</feature>
<dbReference type="EMBL" id="KQ087287">
    <property type="protein sequence ID" value="KLT38718.1"/>
    <property type="molecule type" value="Genomic_DNA"/>
</dbReference>
<reference evidence="2 3" key="1">
    <citation type="submission" date="2015-03" db="EMBL/GenBank/DDBJ databases">
        <title>Genomics and transcriptomics of the oil-accumulating basidiomycete yeast T. oleaginosus allow insights into substrate utilization and the diverse evolutionary trajectories of mating systems in fungi.</title>
        <authorList>
            <consortium name="DOE Joint Genome Institute"/>
            <person name="Kourist R."/>
            <person name="Kracht O."/>
            <person name="Bracharz F."/>
            <person name="Lipzen A."/>
            <person name="Nolan M."/>
            <person name="Ohm R."/>
            <person name="Grigoriev I."/>
            <person name="Sun S."/>
            <person name="Heitman J."/>
            <person name="Bruck T."/>
            <person name="Nowrousian M."/>
        </authorList>
    </citation>
    <scope>NUCLEOTIDE SEQUENCE [LARGE SCALE GENOMIC DNA]</scope>
    <source>
        <strain evidence="2 3">IBC0246</strain>
    </source>
</reference>
<feature type="compositionally biased region" description="Polar residues" evidence="1">
    <location>
        <begin position="1"/>
        <end position="16"/>
    </location>
</feature>
<feature type="region of interest" description="Disordered" evidence="1">
    <location>
        <begin position="77"/>
        <end position="102"/>
    </location>
</feature>
<evidence type="ECO:0008006" key="4">
    <source>
        <dbReference type="Google" id="ProtNLM"/>
    </source>
</evidence>
<feature type="region of interest" description="Disordered" evidence="1">
    <location>
        <begin position="502"/>
        <end position="543"/>
    </location>
</feature>
<evidence type="ECO:0000313" key="2">
    <source>
        <dbReference type="EMBL" id="KLT38718.1"/>
    </source>
</evidence>
<gene>
    <name evidence="2" type="ORF">CC85DRAFT_289261</name>
</gene>
<feature type="region of interest" description="Disordered" evidence="1">
    <location>
        <begin position="1"/>
        <end position="31"/>
    </location>
</feature>
<organism evidence="2 3">
    <name type="scientific">Cutaneotrichosporon oleaginosum</name>
    <dbReference type="NCBI Taxonomy" id="879819"/>
    <lineage>
        <taxon>Eukaryota</taxon>
        <taxon>Fungi</taxon>
        <taxon>Dikarya</taxon>
        <taxon>Basidiomycota</taxon>
        <taxon>Agaricomycotina</taxon>
        <taxon>Tremellomycetes</taxon>
        <taxon>Trichosporonales</taxon>
        <taxon>Trichosporonaceae</taxon>
        <taxon>Cutaneotrichosporon</taxon>
    </lineage>
</organism>
<keyword evidence="3" id="KW-1185">Reference proteome</keyword>
<evidence type="ECO:0000256" key="1">
    <source>
        <dbReference type="SAM" id="MobiDB-lite"/>
    </source>
</evidence>
<dbReference type="AlphaFoldDB" id="A0A0J0XCB1"/>
<proteinExistence type="predicted"/>
<feature type="region of interest" description="Disordered" evidence="1">
    <location>
        <begin position="260"/>
        <end position="323"/>
    </location>
</feature>
<name>A0A0J0XCB1_9TREE</name>
<dbReference type="Proteomes" id="UP000053611">
    <property type="component" value="Unassembled WGS sequence"/>
</dbReference>